<proteinExistence type="inferred from homology"/>
<keyword evidence="1 5" id="KW-0678">Repressor</keyword>
<dbReference type="Pfam" id="PF01628">
    <property type="entry name" value="HrcA"/>
    <property type="match status" value="1"/>
</dbReference>
<evidence type="ECO:0000256" key="2">
    <source>
        <dbReference type="ARBA" id="ARBA00023015"/>
    </source>
</evidence>
<dbReference type="SUPFAM" id="SSF55781">
    <property type="entry name" value="GAF domain-like"/>
    <property type="match status" value="1"/>
</dbReference>
<dbReference type="InterPro" id="IPR036388">
    <property type="entry name" value="WH-like_DNA-bd_sf"/>
</dbReference>
<accession>C5J5V9</accession>
<evidence type="ECO:0000256" key="4">
    <source>
        <dbReference type="ARBA" id="ARBA00023163"/>
    </source>
</evidence>
<dbReference type="InterPro" id="IPR021153">
    <property type="entry name" value="HrcA_C"/>
</dbReference>
<name>C5J5V9_MESCH</name>
<dbReference type="KEGG" id="mco:MCJ_001580"/>
<evidence type="ECO:0000256" key="1">
    <source>
        <dbReference type="ARBA" id="ARBA00022491"/>
    </source>
</evidence>
<dbReference type="PANTHER" id="PTHR34824:SF1">
    <property type="entry name" value="HEAT-INDUCIBLE TRANSCRIPTION REPRESSOR HRCA"/>
    <property type="match status" value="1"/>
</dbReference>
<dbReference type="EMBL" id="FM864216">
    <property type="protein sequence ID" value="CAT04849.1"/>
    <property type="molecule type" value="Genomic_DNA"/>
</dbReference>
<protein>
    <recommendedName>
        <fullName evidence="5">Heat-inducible transcription repressor HrcA</fullName>
    </recommendedName>
</protein>
<keyword evidence="2 5" id="KW-0805">Transcription regulation</keyword>
<dbReference type="InterPro" id="IPR002571">
    <property type="entry name" value="HrcA"/>
</dbReference>
<comment type="similarity">
    <text evidence="5">Belongs to the HrcA family.</text>
</comment>
<dbReference type="PANTHER" id="PTHR34824">
    <property type="entry name" value="HEAT-INDUCIBLE TRANSCRIPTION REPRESSOR HRCA"/>
    <property type="match status" value="1"/>
</dbReference>
<dbReference type="SUPFAM" id="SSF46785">
    <property type="entry name" value="Winged helix' DNA-binding domain"/>
    <property type="match status" value="1"/>
</dbReference>
<sequence length="350" mass="39941">MKIKLLNPKKADYLKKIVENYIKNGEPVGSANLKQIYAINKSTSHLRSMMNELEQEGYLEKSHSSSGRIPTLLGFKYYAEYLSHDESRDLSQKLKDVFARRRVSIEQTINEAVKIISEVAGATLIATTNDSFEKLMSISLTIISESTGVVVLITSSGRVENKLINFNNFIKKEDVKIAIRLFQERLISLPIIEIATAIQILNPILEKQIKHSEDILKHFAENVFNFHIKPDSKIYNKNSLILDRDISRQKLVQLLEIIEKKSIWEILDENSQSEDETLKISIESKEASFISKQFPKSSNIKEISFVGSTQKINYSAAWTGIKLLENFLSKKEKENDKEGKAKDEIQKKSS</sequence>
<evidence type="ECO:0000259" key="6">
    <source>
        <dbReference type="Pfam" id="PF01628"/>
    </source>
</evidence>
<dbReference type="HOGENOM" id="CLU_050019_1_0_14"/>
<dbReference type="Proteomes" id="UP000001491">
    <property type="component" value="Chromosome"/>
</dbReference>
<evidence type="ECO:0000313" key="8">
    <source>
        <dbReference type="Proteomes" id="UP000001491"/>
    </source>
</evidence>
<dbReference type="GO" id="GO:0003677">
    <property type="term" value="F:DNA binding"/>
    <property type="evidence" value="ECO:0007669"/>
    <property type="project" value="InterPro"/>
</dbReference>
<keyword evidence="4 5" id="KW-0804">Transcription</keyword>
<feature type="domain" description="Heat-inducible transcription repressor HrcA C-terminal" evidence="6">
    <location>
        <begin position="106"/>
        <end position="315"/>
    </location>
</feature>
<gene>
    <name evidence="5 7" type="primary">hrcA</name>
    <name evidence="7" type="ordered locus">MCJ_001580</name>
</gene>
<dbReference type="eggNOG" id="COG1420">
    <property type="taxonomic scope" value="Bacteria"/>
</dbReference>
<dbReference type="InterPro" id="IPR036390">
    <property type="entry name" value="WH_DNA-bd_sf"/>
</dbReference>
<dbReference type="Gene3D" id="1.10.10.10">
    <property type="entry name" value="Winged helix-like DNA-binding domain superfamily/Winged helix DNA-binding domain"/>
    <property type="match status" value="1"/>
</dbReference>
<reference evidence="8" key="1">
    <citation type="journal article" date="2009" name="BMC Bioinformatics">
        <title>The Mycoplasma conjunctivae genome sequencing, annotation and analysis.</title>
        <authorList>
            <person name="Calderon-Copete S.P."/>
            <person name="Wigger G."/>
            <person name="Wunderlin C."/>
            <person name="Schmidheini T."/>
            <person name="Frey J."/>
            <person name="Quail M.A."/>
            <person name="Falquet L."/>
        </authorList>
    </citation>
    <scope>NUCLEOTIDE SEQUENCE [LARGE SCALE GENOMIC DNA]</scope>
    <source>
        <strain evidence="8">ATCC 25834 / NCTC 10147 / HRC/581</strain>
    </source>
</reference>
<dbReference type="HAMAP" id="MF_00081">
    <property type="entry name" value="HrcA"/>
    <property type="match status" value="1"/>
</dbReference>
<evidence type="ECO:0000313" key="7">
    <source>
        <dbReference type="EMBL" id="CAT04849.1"/>
    </source>
</evidence>
<dbReference type="AlphaFoldDB" id="C5J5V9"/>
<keyword evidence="8" id="KW-1185">Reference proteome</keyword>
<evidence type="ECO:0000256" key="5">
    <source>
        <dbReference type="HAMAP-Rule" id="MF_00081"/>
    </source>
</evidence>
<organism evidence="7 8">
    <name type="scientific">Mesomycoplasma conjunctivae (strain ATCC 25834 / NCTC 10147 / HRC/581)</name>
    <name type="common">Mycoplasma conjunctivae</name>
    <dbReference type="NCBI Taxonomy" id="572263"/>
    <lineage>
        <taxon>Bacteria</taxon>
        <taxon>Bacillati</taxon>
        <taxon>Mycoplasmatota</taxon>
        <taxon>Mycoplasmoidales</taxon>
        <taxon>Metamycoplasmataceae</taxon>
        <taxon>Mesomycoplasma</taxon>
    </lineage>
</organism>
<dbReference type="PIRSF" id="PIRSF005485">
    <property type="entry name" value="HrcA"/>
    <property type="match status" value="1"/>
</dbReference>
<keyword evidence="3 5" id="KW-0346">Stress response</keyword>
<comment type="function">
    <text evidence="5">Negative regulator of class I heat shock genes (grpE-dnaK-dnaJ and groELS operons). Prevents heat-shock induction of these operons.</text>
</comment>
<evidence type="ECO:0000256" key="3">
    <source>
        <dbReference type="ARBA" id="ARBA00023016"/>
    </source>
</evidence>
<dbReference type="GO" id="GO:0045892">
    <property type="term" value="P:negative regulation of DNA-templated transcription"/>
    <property type="evidence" value="ECO:0007669"/>
    <property type="project" value="UniProtKB-UniRule"/>
</dbReference>